<evidence type="ECO:0000313" key="3">
    <source>
        <dbReference type="Proteomes" id="UP000007129"/>
    </source>
</evidence>
<reference evidence="2 3" key="1">
    <citation type="journal article" date="2012" name="BMC Genomics">
        <title>Tools to kill: Genome of one of the most destructive plant pathogenic fungi Macrophomina phaseolina.</title>
        <authorList>
            <person name="Islam M.S."/>
            <person name="Haque M.S."/>
            <person name="Islam M.M."/>
            <person name="Emdad E.M."/>
            <person name="Halim A."/>
            <person name="Hossen Q.M.M."/>
            <person name="Hossain M.Z."/>
            <person name="Ahmed B."/>
            <person name="Rahim S."/>
            <person name="Rahman M.S."/>
            <person name="Alam M.M."/>
            <person name="Hou S."/>
            <person name="Wan X."/>
            <person name="Saito J.A."/>
            <person name="Alam M."/>
        </authorList>
    </citation>
    <scope>NUCLEOTIDE SEQUENCE [LARGE SCALE GENOMIC DNA]</scope>
    <source>
        <strain evidence="2 3">MS6</strain>
    </source>
</reference>
<feature type="signal peptide" evidence="1">
    <location>
        <begin position="1"/>
        <end position="20"/>
    </location>
</feature>
<protein>
    <submittedName>
        <fullName evidence="2">Uncharacterized protein</fullName>
    </submittedName>
</protein>
<evidence type="ECO:0000313" key="2">
    <source>
        <dbReference type="EMBL" id="EKG13610.1"/>
    </source>
</evidence>
<keyword evidence="1" id="KW-0732">Signal</keyword>
<sequence length="144" mass="15399">MKFSHCFLLAAASSVAVTLGIPGTGPNGEFGHLAPRTNLDAADPFPLASDPLLKRGIQKRDIRDVKRSCFGENAKLKFIVQGILITTEMVNNVLQYSIGVGAEGTYLATVLFDFGHGTYERAIGDKGKFDFAQGAMSIHPGKKG</sequence>
<dbReference type="InParanoid" id="K2S9N4"/>
<dbReference type="OrthoDB" id="10276951at2759"/>
<evidence type="ECO:0000256" key="1">
    <source>
        <dbReference type="SAM" id="SignalP"/>
    </source>
</evidence>
<organism evidence="2 3">
    <name type="scientific">Macrophomina phaseolina (strain MS6)</name>
    <name type="common">Charcoal rot fungus</name>
    <dbReference type="NCBI Taxonomy" id="1126212"/>
    <lineage>
        <taxon>Eukaryota</taxon>
        <taxon>Fungi</taxon>
        <taxon>Dikarya</taxon>
        <taxon>Ascomycota</taxon>
        <taxon>Pezizomycotina</taxon>
        <taxon>Dothideomycetes</taxon>
        <taxon>Dothideomycetes incertae sedis</taxon>
        <taxon>Botryosphaeriales</taxon>
        <taxon>Botryosphaeriaceae</taxon>
        <taxon>Macrophomina</taxon>
    </lineage>
</organism>
<proteinExistence type="predicted"/>
<dbReference type="HOGENOM" id="CLU_1796842_0_0_1"/>
<dbReference type="AlphaFoldDB" id="K2S9N4"/>
<feature type="chain" id="PRO_5003867427" evidence="1">
    <location>
        <begin position="21"/>
        <end position="144"/>
    </location>
</feature>
<comment type="caution">
    <text evidence="2">The sequence shown here is derived from an EMBL/GenBank/DDBJ whole genome shotgun (WGS) entry which is preliminary data.</text>
</comment>
<name>K2S9N4_MACPH</name>
<dbReference type="VEuPathDB" id="FungiDB:MPH_09219"/>
<dbReference type="Proteomes" id="UP000007129">
    <property type="component" value="Unassembled WGS sequence"/>
</dbReference>
<gene>
    <name evidence="2" type="ORF">MPH_09219</name>
</gene>
<accession>K2S9N4</accession>
<dbReference type="EMBL" id="AHHD01000391">
    <property type="protein sequence ID" value="EKG13610.1"/>
    <property type="molecule type" value="Genomic_DNA"/>
</dbReference>